<keyword evidence="3" id="KW-1185">Reference proteome</keyword>
<reference evidence="3" key="1">
    <citation type="journal article" date="2014" name="Biotechnol. Biofuels">
        <title>Comparison of single-molecule sequencing and hybrid approaches for finishing the genome of Clostridium autoethanogenum and analysis of CRISPR systems in industrial relevant Clostridia.</title>
        <authorList>
            <person name="Brown S.D."/>
            <person name="Nagaraju S."/>
            <person name="Utturkar S."/>
            <person name="De Tissera S."/>
            <person name="Segovia S."/>
            <person name="Mitchell W."/>
            <person name="Land M.L."/>
            <person name="Dassanayake A."/>
            <person name="Kopke M."/>
        </authorList>
    </citation>
    <scope>NUCLEOTIDE SEQUENCE [LARGE SCALE GENOMIC DNA]</scope>
    <source>
        <strain evidence="3">DSM 10061</strain>
    </source>
</reference>
<name>A0ABN4BK33_9CLOT</name>
<dbReference type="Pfam" id="PF13443">
    <property type="entry name" value="HTH_26"/>
    <property type="match status" value="1"/>
</dbReference>
<protein>
    <submittedName>
        <fullName evidence="2">Helix-turn-helix transcriptional regulator</fullName>
    </submittedName>
</protein>
<evidence type="ECO:0000259" key="1">
    <source>
        <dbReference type="Pfam" id="PF13443"/>
    </source>
</evidence>
<dbReference type="Gene3D" id="1.10.260.40">
    <property type="entry name" value="lambda repressor-like DNA-binding domains"/>
    <property type="match status" value="1"/>
</dbReference>
<dbReference type="InterPro" id="IPR010982">
    <property type="entry name" value="Lambda_DNA-bd_dom_sf"/>
</dbReference>
<dbReference type="Proteomes" id="UP000017590">
    <property type="component" value="Chromosome"/>
</dbReference>
<dbReference type="RefSeq" id="WP_023163386.1">
    <property type="nucleotide sequence ID" value="NC_022592.1"/>
</dbReference>
<evidence type="ECO:0000313" key="2">
    <source>
        <dbReference type="EMBL" id="AGY77962.1"/>
    </source>
</evidence>
<evidence type="ECO:0000313" key="3">
    <source>
        <dbReference type="Proteomes" id="UP000017590"/>
    </source>
</evidence>
<accession>A0ABN4BK33</accession>
<dbReference type="InterPro" id="IPR001387">
    <property type="entry name" value="Cro/C1-type_HTH"/>
</dbReference>
<feature type="domain" description="HTH cro/C1-type" evidence="1">
    <location>
        <begin position="5"/>
        <end position="67"/>
    </location>
</feature>
<sequence length="74" mass="8632">MIHIKINEQLKKQGKTIYWLSKECKCNYANLKKLAANNTDSIKFSLLEIICEVLKCDLSDVMEIIKDNEEKVKE</sequence>
<organism evidence="2 3">
    <name type="scientific">Clostridium autoethanogenum DSM 10061</name>
    <dbReference type="NCBI Taxonomy" id="1341692"/>
    <lineage>
        <taxon>Bacteria</taxon>
        <taxon>Bacillati</taxon>
        <taxon>Bacillota</taxon>
        <taxon>Clostridia</taxon>
        <taxon>Eubacteriales</taxon>
        <taxon>Clostridiaceae</taxon>
        <taxon>Clostridium</taxon>
    </lineage>
</organism>
<dbReference type="EMBL" id="CP006763">
    <property type="protein sequence ID" value="AGY77962.1"/>
    <property type="molecule type" value="Genomic_DNA"/>
</dbReference>
<proteinExistence type="predicted"/>
<gene>
    <name evidence="2" type="ORF">CAETHG_3761</name>
</gene>
<dbReference type="SUPFAM" id="SSF47413">
    <property type="entry name" value="lambda repressor-like DNA-binding domains"/>
    <property type="match status" value="1"/>
</dbReference>